<organism evidence="1 2">
    <name type="scientific">Prochlorococcus marinus (strain NATL1A)</name>
    <dbReference type="NCBI Taxonomy" id="167555"/>
    <lineage>
        <taxon>Bacteria</taxon>
        <taxon>Bacillati</taxon>
        <taxon>Cyanobacteriota</taxon>
        <taxon>Cyanophyceae</taxon>
        <taxon>Synechococcales</taxon>
        <taxon>Prochlorococcaceae</taxon>
        <taxon>Prochlorococcus</taxon>
    </lineage>
</organism>
<dbReference type="eggNOG" id="ENOG5030QI6">
    <property type="taxonomic scope" value="Bacteria"/>
</dbReference>
<protein>
    <submittedName>
        <fullName evidence="1">Uncharacterized protein</fullName>
    </submittedName>
</protein>
<dbReference type="HOGENOM" id="CLU_203258_0_0_3"/>
<evidence type="ECO:0000313" key="2">
    <source>
        <dbReference type="Proteomes" id="UP000002592"/>
    </source>
</evidence>
<dbReference type="EMBL" id="CP000553">
    <property type="protein sequence ID" value="ABM75956.1"/>
    <property type="molecule type" value="Genomic_DNA"/>
</dbReference>
<accession>A2C396</accession>
<evidence type="ECO:0000313" key="1">
    <source>
        <dbReference type="EMBL" id="ABM75956.1"/>
    </source>
</evidence>
<proteinExistence type="predicted"/>
<name>A2C396_PROM1</name>
<sequence>MTKMPLQVLTSTMDSHKETHRYAFELVKAARSMPVDRAEKQPHIQEIRTQYQKQALKLRTNKKFN</sequence>
<reference evidence="2" key="1">
    <citation type="journal article" date="2007" name="PLoS Genet.">
        <title>Patterns and implications of gene gain and loss in the evolution of Prochlorococcus.</title>
        <authorList>
            <person name="Kettler G.C."/>
            <person name="Martiny A.C."/>
            <person name="Huang K."/>
            <person name="Zucker J."/>
            <person name="Coleman M.L."/>
            <person name="Rodrigue S."/>
            <person name="Chen F."/>
            <person name="Lapidus A."/>
            <person name="Ferriera S."/>
            <person name="Johnson J."/>
            <person name="Steglich C."/>
            <person name="Church G.M."/>
            <person name="Richardson P."/>
            <person name="Chisholm S.W."/>
        </authorList>
    </citation>
    <scope>NUCLEOTIDE SEQUENCE [LARGE SCALE GENOMIC DNA]</scope>
    <source>
        <strain evidence="2">NATL1A</strain>
    </source>
</reference>
<gene>
    <name evidence="1" type="ordered locus">NATL1_13981</name>
</gene>
<dbReference type="Proteomes" id="UP000002592">
    <property type="component" value="Chromosome"/>
</dbReference>
<dbReference type="KEGG" id="pme:NATL1_13981"/>
<dbReference type="AlphaFoldDB" id="A2C396"/>